<dbReference type="InterPro" id="IPR042271">
    <property type="entry name" value="Zinicin_2_N"/>
</dbReference>
<protein>
    <recommendedName>
        <fullName evidence="4">Coenzyme F420 biosynthesis-associated protein</fullName>
    </recommendedName>
</protein>
<reference evidence="2 3" key="1">
    <citation type="submission" date="2019-11" db="EMBL/GenBank/DDBJ databases">
        <authorList>
            <person name="He Y."/>
        </authorList>
    </citation>
    <scope>NUCLEOTIDE SEQUENCE [LARGE SCALE GENOMIC DNA]</scope>
    <source>
        <strain evidence="2 3">SCSIO 58843</strain>
    </source>
</reference>
<dbReference type="Pfam" id="PF10103">
    <property type="entry name" value="Zincin_2"/>
    <property type="match status" value="1"/>
</dbReference>
<dbReference type="Proteomes" id="UP000334019">
    <property type="component" value="Chromosome"/>
</dbReference>
<dbReference type="EMBL" id="CP045851">
    <property type="protein sequence ID" value="QGG96505.1"/>
    <property type="molecule type" value="Genomic_DNA"/>
</dbReference>
<dbReference type="PANTHER" id="PTHR39420">
    <property type="match status" value="1"/>
</dbReference>
<dbReference type="KEGG" id="atq:GH723_16115"/>
<evidence type="ECO:0008006" key="4">
    <source>
        <dbReference type="Google" id="ProtNLM"/>
    </source>
</evidence>
<feature type="compositionally biased region" description="Low complexity" evidence="1">
    <location>
        <begin position="1"/>
        <end position="31"/>
    </location>
</feature>
<name>A0A5Q2RTG2_9ACTN</name>
<dbReference type="SUPFAM" id="SSF55486">
    <property type="entry name" value="Metalloproteases ('zincins'), catalytic domain"/>
    <property type="match status" value="1"/>
</dbReference>
<gene>
    <name evidence="2" type="ORF">GH723_16115</name>
</gene>
<dbReference type="InterPro" id="IPR018766">
    <property type="entry name" value="Zinicin_2"/>
</dbReference>
<dbReference type="NCBIfam" id="TIGR03883">
    <property type="entry name" value="DUF2342_F420"/>
    <property type="match status" value="1"/>
</dbReference>
<evidence type="ECO:0000313" key="3">
    <source>
        <dbReference type="Proteomes" id="UP000334019"/>
    </source>
</evidence>
<dbReference type="InterPro" id="IPR022454">
    <property type="entry name" value="CHP03883_F420-assoc"/>
</dbReference>
<evidence type="ECO:0000256" key="1">
    <source>
        <dbReference type="SAM" id="MobiDB-lite"/>
    </source>
</evidence>
<keyword evidence="3" id="KW-1185">Reference proteome</keyword>
<sequence length="398" mass="43036">MLCGTTGSGCSSSSRRSCSSSGRSPATSSRCPGPATRSDVVSAPVDWQLAAKVATRVGGRDAFAESYHWDSLAPDFAEFTAEAEELVAEATGLRSLAGPARARVTDRAGWVEANIASFQRLLRPLTDKVAPKLEGPLAPVARRAAGAEVGALLGWMSTRVLGQYDLLVIEDEDPDEQDIVYYVGTNVLALEKRFAFPPREFRLWLALHEVTHRAQFTGIEWMRPHFLGLVQRTVDSVDPDPARFVEALKRVVDDLTSRNNPLEGGLAALLAGPEQKVVLDQVGGLMSLLEGHGDVTMDRAGADRIPSADRFGRVLRARRQQAGGVSKVLQRLIGLEAKMKQYEQGEAFIAAVEDVGGPELLDRAWTSPDHLPSLAEIRDPRSWIERVAGPAPVGLTAV</sequence>
<feature type="region of interest" description="Disordered" evidence="1">
    <location>
        <begin position="1"/>
        <end position="38"/>
    </location>
</feature>
<proteinExistence type="predicted"/>
<dbReference type="AlphaFoldDB" id="A0A5Q2RTG2"/>
<organism evidence="2 3">
    <name type="scientific">Actinomarinicola tropica</name>
    <dbReference type="NCBI Taxonomy" id="2789776"/>
    <lineage>
        <taxon>Bacteria</taxon>
        <taxon>Bacillati</taxon>
        <taxon>Actinomycetota</taxon>
        <taxon>Acidimicrobiia</taxon>
        <taxon>Acidimicrobiales</taxon>
        <taxon>Iamiaceae</taxon>
        <taxon>Actinomarinicola</taxon>
    </lineage>
</organism>
<dbReference type="PANTHER" id="PTHR39420:SF1">
    <property type="entry name" value="HYDROLASE"/>
    <property type="match status" value="1"/>
</dbReference>
<accession>A0A5Q2RTG2</accession>
<dbReference type="Gene3D" id="1.20.150.30">
    <property type="entry name" value="Zincin-like metallopeptidase, N-terminal domain"/>
    <property type="match status" value="1"/>
</dbReference>
<dbReference type="NCBIfam" id="TIGR03624">
    <property type="entry name" value="putative hydrolase"/>
    <property type="match status" value="1"/>
</dbReference>
<evidence type="ECO:0000313" key="2">
    <source>
        <dbReference type="EMBL" id="QGG96505.1"/>
    </source>
</evidence>